<evidence type="ECO:0000256" key="4">
    <source>
        <dbReference type="PROSITE-ProRule" id="PRU00134"/>
    </source>
</evidence>
<organism evidence="6 7">
    <name type="scientific">Colletotrichum higginsianum</name>
    <dbReference type="NCBI Taxonomy" id="80884"/>
    <lineage>
        <taxon>Eukaryota</taxon>
        <taxon>Fungi</taxon>
        <taxon>Dikarya</taxon>
        <taxon>Ascomycota</taxon>
        <taxon>Pezizomycotina</taxon>
        <taxon>Sordariomycetes</taxon>
        <taxon>Hypocreomycetidae</taxon>
        <taxon>Glomerellales</taxon>
        <taxon>Glomerellaceae</taxon>
        <taxon>Colletotrichum</taxon>
        <taxon>Colletotrichum destructivum species complex</taxon>
    </lineage>
</organism>
<name>A0A4T0VF57_9PEZI</name>
<dbReference type="PROSITE" id="PS01360">
    <property type="entry name" value="ZF_MYND_1"/>
    <property type="match status" value="1"/>
</dbReference>
<evidence type="ECO:0000313" key="6">
    <source>
        <dbReference type="EMBL" id="TIC90579.1"/>
    </source>
</evidence>
<reference evidence="6 7" key="1">
    <citation type="journal article" date="2019" name="Genome Biol. Evol.">
        <title>Genomic Plasticity Mediated by Transposable Elements in the Plant Pathogenic Fungus Colletotrichum higginsianum.</title>
        <authorList>
            <person name="Tsushima A."/>
            <person name="Gan P."/>
            <person name="Kumakura N."/>
            <person name="Narusaka M."/>
            <person name="Takano Y."/>
            <person name="Narusaka Y."/>
            <person name="Shirasu K."/>
        </authorList>
    </citation>
    <scope>NUCLEOTIDE SEQUENCE [LARGE SCALE GENOMIC DNA]</scope>
    <source>
        <strain evidence="6 7">MAFF305635-RFP</strain>
    </source>
</reference>
<comment type="caution">
    <text evidence="6">The sequence shown here is derived from an EMBL/GenBank/DDBJ whole genome shotgun (WGS) entry which is preliminary data.</text>
</comment>
<evidence type="ECO:0000313" key="7">
    <source>
        <dbReference type="Proteomes" id="UP000305883"/>
    </source>
</evidence>
<keyword evidence="2 4" id="KW-0863">Zinc-finger</keyword>
<evidence type="ECO:0000256" key="2">
    <source>
        <dbReference type="ARBA" id="ARBA00022771"/>
    </source>
</evidence>
<dbReference type="Pfam" id="PF01753">
    <property type="entry name" value="zf-MYND"/>
    <property type="match status" value="1"/>
</dbReference>
<evidence type="ECO:0000256" key="3">
    <source>
        <dbReference type="ARBA" id="ARBA00022833"/>
    </source>
</evidence>
<dbReference type="InterPro" id="IPR002893">
    <property type="entry name" value="Znf_MYND"/>
</dbReference>
<sequence length="223" mass="25018">MANSSTAKEEGDWAIVSFKDPWHFPTCNGISPFSQGISRPSYDPALDRWCLLAEVTDTAFFFSARVIARDRDGKDFVVGFYPNNADAANLNLGQFHVGHTIALAYPKPHKFPDGLWGVRVDELDSCSLFPVGLNDLLRINSDLCAYIGPRGTPRKCQACGKHDKELITCGVCQLYSYCNPKCLRIGWRDKGHEKACQLLKDPDFKSLLFFCVGEGKERFRFPL</sequence>
<dbReference type="Gene3D" id="6.10.140.2220">
    <property type="match status" value="1"/>
</dbReference>
<keyword evidence="3" id="KW-0862">Zinc</keyword>
<dbReference type="SUPFAM" id="SSF144232">
    <property type="entry name" value="HIT/MYND zinc finger-like"/>
    <property type="match status" value="1"/>
</dbReference>
<protein>
    <recommendedName>
        <fullName evidence="5">MYND-type domain-containing protein</fullName>
    </recommendedName>
</protein>
<dbReference type="OrthoDB" id="265717at2759"/>
<dbReference type="PROSITE" id="PS50865">
    <property type="entry name" value="ZF_MYND_2"/>
    <property type="match status" value="1"/>
</dbReference>
<gene>
    <name evidence="6" type="ORF">CH35J_011811</name>
</gene>
<evidence type="ECO:0000259" key="5">
    <source>
        <dbReference type="PROSITE" id="PS50865"/>
    </source>
</evidence>
<evidence type="ECO:0000256" key="1">
    <source>
        <dbReference type="ARBA" id="ARBA00022723"/>
    </source>
</evidence>
<feature type="domain" description="MYND-type" evidence="5">
    <location>
        <begin position="156"/>
        <end position="196"/>
    </location>
</feature>
<keyword evidence="1" id="KW-0479">Metal-binding</keyword>
<dbReference type="Proteomes" id="UP000305883">
    <property type="component" value="Unassembled WGS sequence"/>
</dbReference>
<dbReference type="GO" id="GO:0008270">
    <property type="term" value="F:zinc ion binding"/>
    <property type="evidence" value="ECO:0007669"/>
    <property type="project" value="UniProtKB-KW"/>
</dbReference>
<dbReference type="EMBL" id="MWPZ01000011">
    <property type="protein sequence ID" value="TIC90579.1"/>
    <property type="molecule type" value="Genomic_DNA"/>
</dbReference>
<accession>A0A4T0VF57</accession>
<proteinExistence type="predicted"/>
<dbReference type="AlphaFoldDB" id="A0A4T0VF57"/>